<accession>A0A0D0FU49</accession>
<reference evidence="3 4" key="1">
    <citation type="submission" date="2015-01" db="EMBL/GenBank/DDBJ databases">
        <title>Draft genome sequence of Pedobacter sp. NL19 isolated from sludge of an effluent treatment pond in an abandoned uranium mine.</title>
        <authorList>
            <person name="Santos T."/>
            <person name="Caetano T."/>
            <person name="Covas C."/>
            <person name="Cruz A."/>
            <person name="Mendo S."/>
        </authorList>
    </citation>
    <scope>NUCLEOTIDE SEQUENCE [LARGE SCALE GENOMIC DNA]</scope>
    <source>
        <strain evidence="3 4">NL19</strain>
    </source>
</reference>
<dbReference type="AlphaFoldDB" id="A0A0D0FU49"/>
<evidence type="ECO:0000313" key="4">
    <source>
        <dbReference type="Proteomes" id="UP000032049"/>
    </source>
</evidence>
<keyword evidence="4" id="KW-1185">Reference proteome</keyword>
<protein>
    <submittedName>
        <fullName evidence="3">Uncharacterized protein</fullName>
    </submittedName>
</protein>
<feature type="signal peptide" evidence="2">
    <location>
        <begin position="1"/>
        <end position="28"/>
    </location>
</feature>
<keyword evidence="2" id="KW-0732">Signal</keyword>
<feature type="chain" id="PRO_5002210228" evidence="2">
    <location>
        <begin position="29"/>
        <end position="70"/>
    </location>
</feature>
<feature type="compositionally biased region" description="Basic and acidic residues" evidence="1">
    <location>
        <begin position="32"/>
        <end position="43"/>
    </location>
</feature>
<evidence type="ECO:0000313" key="3">
    <source>
        <dbReference type="EMBL" id="KIO75969.1"/>
    </source>
</evidence>
<dbReference type="Proteomes" id="UP000032049">
    <property type="component" value="Unassembled WGS sequence"/>
</dbReference>
<feature type="compositionally biased region" description="Basic and acidic residues" evidence="1">
    <location>
        <begin position="52"/>
        <end position="70"/>
    </location>
</feature>
<proteinExistence type="predicted"/>
<comment type="caution">
    <text evidence="3">The sequence shown here is derived from an EMBL/GenBank/DDBJ whole genome shotgun (WGS) entry which is preliminary data.</text>
</comment>
<organism evidence="3 4">
    <name type="scientific">Pedobacter lusitanus</name>
    <dbReference type="NCBI Taxonomy" id="1503925"/>
    <lineage>
        <taxon>Bacteria</taxon>
        <taxon>Pseudomonadati</taxon>
        <taxon>Bacteroidota</taxon>
        <taxon>Sphingobacteriia</taxon>
        <taxon>Sphingobacteriales</taxon>
        <taxon>Sphingobacteriaceae</taxon>
        <taxon>Pedobacter</taxon>
    </lineage>
</organism>
<dbReference type="EMBL" id="JXRA01000077">
    <property type="protein sequence ID" value="KIO75969.1"/>
    <property type="molecule type" value="Genomic_DNA"/>
</dbReference>
<sequence length="70" mass="8376">MTDKTKKQYMKKLLIILVLSAISIGTFAQQPVKRDTTRKEKTKNNKKWQKKGRTDTMRRDTMRRDTTHHN</sequence>
<evidence type="ECO:0000256" key="2">
    <source>
        <dbReference type="SAM" id="SignalP"/>
    </source>
</evidence>
<evidence type="ECO:0000256" key="1">
    <source>
        <dbReference type="SAM" id="MobiDB-lite"/>
    </source>
</evidence>
<gene>
    <name evidence="3" type="ORF">TH53_17515</name>
</gene>
<feature type="region of interest" description="Disordered" evidence="1">
    <location>
        <begin position="28"/>
        <end position="70"/>
    </location>
</feature>
<name>A0A0D0FU49_9SPHI</name>